<feature type="region of interest" description="Disordered" evidence="11">
    <location>
        <begin position="189"/>
        <end position="236"/>
    </location>
</feature>
<feature type="region of interest" description="Disordered" evidence="11">
    <location>
        <begin position="261"/>
        <end position="324"/>
    </location>
</feature>
<feature type="transmembrane region" description="Helical" evidence="10">
    <location>
        <begin position="12"/>
        <end position="34"/>
    </location>
</feature>
<keyword evidence="5 10" id="KW-0297">G-protein coupled receptor</keyword>
<evidence type="ECO:0000256" key="7">
    <source>
        <dbReference type="ARBA" id="ARBA00023170"/>
    </source>
</evidence>
<dbReference type="PANTHER" id="PTHR24241:SF161">
    <property type="entry name" value="G-PROTEIN COUPLED RECEPTORS FAMILY 1 PROFILE DOMAIN-CONTAINING PROTEIN"/>
    <property type="match status" value="1"/>
</dbReference>
<feature type="region of interest" description="Disordered" evidence="11">
    <location>
        <begin position="341"/>
        <end position="378"/>
    </location>
</feature>
<dbReference type="GO" id="GO:0005000">
    <property type="term" value="F:vasopressin receptor activity"/>
    <property type="evidence" value="ECO:0007669"/>
    <property type="project" value="InterPro"/>
</dbReference>
<dbReference type="InterPro" id="IPR000276">
    <property type="entry name" value="GPCR_Rhodpsn"/>
</dbReference>
<dbReference type="PANTHER" id="PTHR24241">
    <property type="entry name" value="NEUROPEPTIDE RECEPTOR-RELATED G-PROTEIN COUPLED RECEPTOR"/>
    <property type="match status" value="1"/>
</dbReference>
<keyword evidence="8 10" id="KW-0325">Glycoprotein</keyword>
<dbReference type="InterPro" id="IPR017452">
    <property type="entry name" value="GPCR_Rhodpsn_7TM"/>
</dbReference>
<dbReference type="EMBL" id="SDOV01000003">
    <property type="protein sequence ID" value="KAH7643378.1"/>
    <property type="molecule type" value="Genomic_DNA"/>
</dbReference>
<dbReference type="Proteomes" id="UP000828236">
    <property type="component" value="Unassembled WGS sequence"/>
</dbReference>
<keyword evidence="3 10" id="KW-0812">Transmembrane</keyword>
<keyword evidence="6 10" id="KW-0472">Membrane</keyword>
<dbReference type="PRINTS" id="PR00896">
    <property type="entry name" value="VASOPRESSINR"/>
</dbReference>
<sequence length="638" mass="72050">MQIMYNRKLRKNRMYFFLAHLSIADLVTGFFNVLPQLGWEIASRFYGGNVLCKMIKFLQILGPYLSSYVLVMTSIDRYQAICHPLSNSLAHTRRSRWMVAVAWIMSLLFCTPQTFIFSYQKISPTSDDYECWATFPEPYMTKMYVTWYAVSVFIVPFIILTWTHYFICREIWLNWHNKRQSLLIKPEPIHNHHNHHHHQQQAQQNESSSMSKIQTTKCSNGQQQQRRRPPISSPNRLQMTKANLRSCICCPQCSVDQQKQQTTTTTGGGGGGHMNSSINKKRSKFNRANQSQNSSSDYDDYEKHQRPKQQQQPQITKSDPNVLKSSSSSSLFLLKFKSGTTTTTTTTKTLPPPPLLPKQQPSSTTSVSVDSSSNNNNNVVNVFVPRNYHINTTATTTTSIGGGRQLNNNNKRMSNPRIHSMHGLTRAKIKTVKITLVVITCYVLCSLPFICVQLWAEFWPNAQKSPIYSGPVIAILMLLPSLNSCVNPWIYIYFNPNLITLFCQFFKRKSSSDEPLSKSGALLNNTACGAGGGGVGGGSGSGSGLNAKFYTKRHHQTSESPECSLNSLANRLDRMWLKLSLSNRNNSGGNNNRTKTTTTTTTTTKQQQQQLAKSSQLRLLNKATNVECIVNNDQYINV</sequence>
<dbReference type="Gene3D" id="1.20.1070.10">
    <property type="entry name" value="Rhodopsin 7-helix transmembrane proteins"/>
    <property type="match status" value="2"/>
</dbReference>
<feature type="region of interest" description="Disordered" evidence="11">
    <location>
        <begin position="583"/>
        <end position="607"/>
    </location>
</feature>
<reference evidence="13" key="1">
    <citation type="submission" date="2020-06" db="EMBL/GenBank/DDBJ databases">
        <authorList>
            <person name="Ji K."/>
            <person name="Li J."/>
        </authorList>
    </citation>
    <scope>NUCLEOTIDE SEQUENCE</scope>
    <source>
        <strain evidence="13">JKM2019</strain>
        <tissue evidence="13">Whole body</tissue>
    </source>
</reference>
<feature type="region of interest" description="Disordered" evidence="11">
    <location>
        <begin position="394"/>
        <end position="417"/>
    </location>
</feature>
<feature type="domain" description="G-protein coupled receptors family 1 profile" evidence="12">
    <location>
        <begin position="1"/>
        <end position="491"/>
    </location>
</feature>
<dbReference type="PRINTS" id="PR00237">
    <property type="entry name" value="GPCRRHODOPSN"/>
</dbReference>
<evidence type="ECO:0000313" key="13">
    <source>
        <dbReference type="EMBL" id="KAH7643378.1"/>
    </source>
</evidence>
<evidence type="ECO:0000256" key="4">
    <source>
        <dbReference type="ARBA" id="ARBA00022989"/>
    </source>
</evidence>
<keyword evidence="4 10" id="KW-1133">Transmembrane helix</keyword>
<evidence type="ECO:0000256" key="8">
    <source>
        <dbReference type="ARBA" id="ARBA00023180"/>
    </source>
</evidence>
<evidence type="ECO:0000256" key="6">
    <source>
        <dbReference type="ARBA" id="ARBA00023136"/>
    </source>
</evidence>
<feature type="transmembrane region" description="Helical" evidence="10">
    <location>
        <begin position="54"/>
        <end position="75"/>
    </location>
</feature>
<evidence type="ECO:0000256" key="1">
    <source>
        <dbReference type="ARBA" id="ARBA00004651"/>
    </source>
</evidence>
<dbReference type="PROSITE" id="PS00237">
    <property type="entry name" value="G_PROTEIN_RECEP_F1_1"/>
    <property type="match status" value="1"/>
</dbReference>
<keyword evidence="7 10" id="KW-0675">Receptor</keyword>
<comment type="caution">
    <text evidence="13">The sequence shown here is derived from an EMBL/GenBank/DDBJ whole genome shotgun (WGS) entry which is preliminary data.</text>
</comment>
<feature type="transmembrane region" description="Helical" evidence="10">
    <location>
        <begin position="145"/>
        <end position="168"/>
    </location>
</feature>
<evidence type="ECO:0000256" key="10">
    <source>
        <dbReference type="RuleBase" id="RU046427"/>
    </source>
</evidence>
<dbReference type="GO" id="GO:0032870">
    <property type="term" value="P:cellular response to hormone stimulus"/>
    <property type="evidence" value="ECO:0007669"/>
    <property type="project" value="TreeGrafter"/>
</dbReference>
<feature type="compositionally biased region" description="Polar residues" evidence="11">
    <location>
        <begin position="206"/>
        <end position="221"/>
    </location>
</feature>
<evidence type="ECO:0000256" key="9">
    <source>
        <dbReference type="ARBA" id="ARBA00023224"/>
    </source>
</evidence>
<feature type="transmembrane region" description="Helical" evidence="10">
    <location>
        <begin position="468"/>
        <end position="494"/>
    </location>
</feature>
<gene>
    <name evidence="13" type="ORF">HUG17_10069</name>
</gene>
<comment type="caution">
    <text evidence="10">Lacks conserved residue(s) required for the propagation of feature annotation.</text>
</comment>
<protein>
    <submittedName>
        <fullName evidence="13">Cardioacceleratory peptide receptor-like protein</fullName>
    </submittedName>
</protein>
<name>A0A9D4P3T4_DERFA</name>
<keyword evidence="9 10" id="KW-0807">Transducer</keyword>
<evidence type="ECO:0000256" key="3">
    <source>
        <dbReference type="ARBA" id="ARBA00022692"/>
    </source>
</evidence>
<comment type="subcellular location">
    <subcellularLocation>
        <location evidence="1 10">Cell membrane</location>
        <topology evidence="1 10">Multi-pass membrane protein</topology>
    </subcellularLocation>
</comment>
<evidence type="ECO:0000256" key="5">
    <source>
        <dbReference type="ARBA" id="ARBA00023040"/>
    </source>
</evidence>
<comment type="similarity">
    <text evidence="10">Belongs to the G-protein coupled receptor 1 family. Vasopressin/oxytocin receptor subfamily.</text>
</comment>
<reference evidence="13" key="2">
    <citation type="journal article" date="2021" name="World Allergy Organ. J.">
        <title>Chromosome-level assembly of Dermatophagoides farinae genome and transcriptome reveals two novel allergens Der f 37 and Der f 39.</title>
        <authorList>
            <person name="Chen J."/>
            <person name="Cai Z."/>
            <person name="Fan D."/>
            <person name="Hu J."/>
            <person name="Hou Y."/>
            <person name="He Y."/>
            <person name="Zhang Z."/>
            <person name="Zhao Z."/>
            <person name="Gao P."/>
            <person name="Hu W."/>
            <person name="Sun J."/>
            <person name="Li J."/>
            <person name="Ji K."/>
        </authorList>
    </citation>
    <scope>NUCLEOTIDE SEQUENCE</scope>
    <source>
        <strain evidence="13">JKM2019</strain>
    </source>
</reference>
<dbReference type="SUPFAM" id="SSF81321">
    <property type="entry name" value="Family A G protein-coupled receptor-like"/>
    <property type="match status" value="1"/>
</dbReference>
<evidence type="ECO:0000256" key="11">
    <source>
        <dbReference type="SAM" id="MobiDB-lite"/>
    </source>
</evidence>
<dbReference type="InterPro" id="IPR001817">
    <property type="entry name" value="Vasoprsn_rcpt"/>
</dbReference>
<dbReference type="Pfam" id="PF00001">
    <property type="entry name" value="7tm_1"/>
    <property type="match status" value="1"/>
</dbReference>
<dbReference type="PROSITE" id="PS50262">
    <property type="entry name" value="G_PROTEIN_RECEP_F1_2"/>
    <property type="match status" value="1"/>
</dbReference>
<dbReference type="GO" id="GO:0005886">
    <property type="term" value="C:plasma membrane"/>
    <property type="evidence" value="ECO:0007669"/>
    <property type="project" value="UniProtKB-SubCell"/>
</dbReference>
<accession>A0A9D4P3T4</accession>
<dbReference type="GO" id="GO:0042277">
    <property type="term" value="F:peptide binding"/>
    <property type="evidence" value="ECO:0007669"/>
    <property type="project" value="TreeGrafter"/>
</dbReference>
<feature type="compositionally biased region" description="Low complexity" evidence="11">
    <location>
        <begin position="357"/>
        <end position="378"/>
    </location>
</feature>
<proteinExistence type="inferred from homology"/>
<feature type="transmembrane region" description="Helical" evidence="10">
    <location>
        <begin position="96"/>
        <end position="119"/>
    </location>
</feature>
<evidence type="ECO:0000259" key="12">
    <source>
        <dbReference type="PROSITE" id="PS50262"/>
    </source>
</evidence>
<organism evidence="13">
    <name type="scientific">Dermatophagoides farinae</name>
    <name type="common">American house dust mite</name>
    <dbReference type="NCBI Taxonomy" id="6954"/>
    <lineage>
        <taxon>Eukaryota</taxon>
        <taxon>Metazoa</taxon>
        <taxon>Ecdysozoa</taxon>
        <taxon>Arthropoda</taxon>
        <taxon>Chelicerata</taxon>
        <taxon>Arachnida</taxon>
        <taxon>Acari</taxon>
        <taxon>Acariformes</taxon>
        <taxon>Sarcoptiformes</taxon>
        <taxon>Astigmata</taxon>
        <taxon>Psoroptidia</taxon>
        <taxon>Analgoidea</taxon>
        <taxon>Pyroglyphidae</taxon>
        <taxon>Dermatophagoidinae</taxon>
        <taxon>Dermatophagoides</taxon>
    </lineage>
</organism>
<dbReference type="AlphaFoldDB" id="A0A9D4P3T4"/>
<evidence type="ECO:0000256" key="2">
    <source>
        <dbReference type="ARBA" id="ARBA00022475"/>
    </source>
</evidence>
<keyword evidence="2" id="KW-1003">Cell membrane</keyword>
<feature type="transmembrane region" description="Helical" evidence="10">
    <location>
        <begin position="434"/>
        <end position="456"/>
    </location>
</feature>